<keyword evidence="2" id="KW-1185">Reference proteome</keyword>
<evidence type="ECO:0000313" key="2">
    <source>
        <dbReference type="Proteomes" id="UP001497535"/>
    </source>
</evidence>
<name>A0ACB1B481_MELEN</name>
<dbReference type="Proteomes" id="UP001497535">
    <property type="component" value="Unassembled WGS sequence"/>
</dbReference>
<evidence type="ECO:0000313" key="1">
    <source>
        <dbReference type="EMBL" id="CAK5117683.1"/>
    </source>
</evidence>
<organism evidence="1 2">
    <name type="scientific">Meloidogyne enterolobii</name>
    <name type="common">Root-knot nematode worm</name>
    <name type="synonym">Meloidogyne mayaguensis</name>
    <dbReference type="NCBI Taxonomy" id="390850"/>
    <lineage>
        <taxon>Eukaryota</taxon>
        <taxon>Metazoa</taxon>
        <taxon>Ecdysozoa</taxon>
        <taxon>Nematoda</taxon>
        <taxon>Chromadorea</taxon>
        <taxon>Rhabditida</taxon>
        <taxon>Tylenchina</taxon>
        <taxon>Tylenchomorpha</taxon>
        <taxon>Tylenchoidea</taxon>
        <taxon>Meloidogynidae</taxon>
        <taxon>Meloidogyninae</taxon>
        <taxon>Meloidogyne</taxon>
    </lineage>
</organism>
<protein>
    <submittedName>
        <fullName evidence="1">Uncharacterized protein</fullName>
    </submittedName>
</protein>
<sequence>MSEDRKIIEYDGESQWYQKMTSSGRGKMPVDMKSKRRIQISLPQENLLDVFKFLDFNQLLSFQHSSFYFKNIIEKYEKELARKKFTKLKFVFFIIYFNRFLGVFCLWADLGTHFLATLTPFRDRVVGFSPWIRPWLQC</sequence>
<gene>
    <name evidence="1" type="ORF">MENTE1834_LOCUS46088</name>
</gene>
<reference evidence="1" key="1">
    <citation type="submission" date="2023-11" db="EMBL/GenBank/DDBJ databases">
        <authorList>
            <person name="Poullet M."/>
        </authorList>
    </citation>
    <scope>NUCLEOTIDE SEQUENCE</scope>
    <source>
        <strain evidence="1">E1834</strain>
    </source>
</reference>
<dbReference type="EMBL" id="CAVMJV010000161">
    <property type="protein sequence ID" value="CAK5117683.1"/>
    <property type="molecule type" value="Genomic_DNA"/>
</dbReference>
<proteinExistence type="predicted"/>
<accession>A0ACB1B481</accession>
<comment type="caution">
    <text evidence="1">The sequence shown here is derived from an EMBL/GenBank/DDBJ whole genome shotgun (WGS) entry which is preliminary data.</text>
</comment>